<proteinExistence type="predicted"/>
<dbReference type="Pfam" id="PF13076">
    <property type="entry name" value="Fur_reg_FbpA"/>
    <property type="match status" value="1"/>
</dbReference>
<dbReference type="RefSeq" id="WP_353947619.1">
    <property type="nucleotide sequence ID" value="NZ_CP159510.1"/>
</dbReference>
<dbReference type="InterPro" id="IPR025072">
    <property type="entry name" value="Fur_reg_FbpA"/>
</dbReference>
<evidence type="ECO:0000313" key="1">
    <source>
        <dbReference type="EMBL" id="XCJ15886.1"/>
    </source>
</evidence>
<dbReference type="AlphaFoldDB" id="A0AAU8ICV1"/>
<dbReference type="EMBL" id="CP159510">
    <property type="protein sequence ID" value="XCJ15886.1"/>
    <property type="molecule type" value="Genomic_DNA"/>
</dbReference>
<protein>
    <submittedName>
        <fullName evidence="1">Fur-regulated basic protein FbpA</fullName>
    </submittedName>
</protein>
<sequence length="52" mass="6276">MSDRTANAIDRKKEFLIEKLLGRGIYKRRNQQLYELSVKELENEYRKSCRAN</sequence>
<accession>A0AAU8ICV1</accession>
<organism evidence="1">
    <name type="scientific">Sporolactobacillus sp. Y61</name>
    <dbReference type="NCBI Taxonomy" id="3160863"/>
    <lineage>
        <taxon>Bacteria</taxon>
        <taxon>Bacillati</taxon>
        <taxon>Bacillota</taxon>
        <taxon>Bacilli</taxon>
        <taxon>Bacillales</taxon>
        <taxon>Sporolactobacillaceae</taxon>
        <taxon>Sporolactobacillus</taxon>
    </lineage>
</organism>
<name>A0AAU8ICV1_9BACL</name>
<gene>
    <name evidence="1" type="ORF">ABNN70_09145</name>
</gene>
<reference evidence="1" key="1">
    <citation type="submission" date="2024-06" db="EMBL/GenBank/DDBJ databases">
        <authorList>
            <person name="Fan A."/>
            <person name="Zhang F.Y."/>
            <person name="Zhang L."/>
        </authorList>
    </citation>
    <scope>NUCLEOTIDE SEQUENCE</scope>
    <source>
        <strain evidence="1">Y61</strain>
    </source>
</reference>